<dbReference type="SUPFAM" id="SSF52540">
    <property type="entry name" value="P-loop containing nucleoside triphosphate hydrolases"/>
    <property type="match status" value="1"/>
</dbReference>
<keyword evidence="1 3" id="KW-0547">Nucleotide-binding</keyword>
<dbReference type="PANTHER" id="PTHR45909">
    <property type="entry name" value="ADP-RIBOSYLATION FACTOR-RELATED PROTEIN 1"/>
    <property type="match status" value="1"/>
</dbReference>
<comment type="caution">
    <text evidence="6">The sequence shown here is derived from an EMBL/GenBank/DDBJ whole genome shotgun (WGS) entry which is preliminary data.</text>
</comment>
<protein>
    <submittedName>
        <fullName evidence="6">Uncharacterized protein</fullName>
    </submittedName>
</protein>
<organism evidence="6 7">
    <name type="scientific">Nematocida displodere</name>
    <dbReference type="NCBI Taxonomy" id="1805483"/>
    <lineage>
        <taxon>Eukaryota</taxon>
        <taxon>Fungi</taxon>
        <taxon>Fungi incertae sedis</taxon>
        <taxon>Microsporidia</taxon>
        <taxon>Nematocida</taxon>
    </lineage>
</organism>
<feature type="binding site" evidence="3">
    <location>
        <begin position="122"/>
        <end position="125"/>
    </location>
    <ligand>
        <name>GTP</name>
        <dbReference type="ChEBI" id="CHEBI:37565"/>
    </ligand>
</feature>
<dbReference type="GO" id="GO:0005794">
    <property type="term" value="C:Golgi apparatus"/>
    <property type="evidence" value="ECO:0007669"/>
    <property type="project" value="TreeGrafter"/>
</dbReference>
<feature type="binding site" evidence="4">
    <location>
        <position position="27"/>
    </location>
    <ligand>
        <name>Mg(2+)</name>
        <dbReference type="ChEBI" id="CHEBI:18420"/>
    </ligand>
</feature>
<sequence>MGGIISKCINRKKRSVVFIGAAGSGKTSLILGFKGNQETSAGTVTIYEQSLIRGNGYTIDLFDLSGNQDHTQFWKFYTEHSHLVVFIVDISSKESVQQSKDVFEAFYTSYAIQKDNIIFLLNKIDLVPEEARNELVSLFHSEFMSVVGMKKGNTQRVMTTSAGVRSQEVFKFVCKSIDQ</sequence>
<dbReference type="EMBL" id="LTDL01000042">
    <property type="protein sequence ID" value="OAG28823.1"/>
    <property type="molecule type" value="Genomic_DNA"/>
</dbReference>
<dbReference type="GO" id="GO:0034067">
    <property type="term" value="P:protein localization to Golgi apparatus"/>
    <property type="evidence" value="ECO:0007669"/>
    <property type="project" value="TreeGrafter"/>
</dbReference>
<dbReference type="InterPro" id="IPR027417">
    <property type="entry name" value="P-loop_NTPase"/>
</dbReference>
<dbReference type="GO" id="GO:0003924">
    <property type="term" value="F:GTPase activity"/>
    <property type="evidence" value="ECO:0007669"/>
    <property type="project" value="InterPro"/>
</dbReference>
<dbReference type="InterPro" id="IPR024156">
    <property type="entry name" value="Small_GTPase_ARF"/>
</dbReference>
<dbReference type="GO" id="GO:0046872">
    <property type="term" value="F:metal ion binding"/>
    <property type="evidence" value="ECO:0007669"/>
    <property type="project" value="UniProtKB-KW"/>
</dbReference>
<accession>A0A177EA61</accession>
<keyword evidence="2 3" id="KW-0342">GTP-binding</keyword>
<dbReference type="GO" id="GO:0006886">
    <property type="term" value="P:intracellular protein transport"/>
    <property type="evidence" value="ECO:0007669"/>
    <property type="project" value="TreeGrafter"/>
</dbReference>
<dbReference type="GeneID" id="93647312"/>
<gene>
    <name evidence="6" type="ORF">NEDG_00962</name>
</gene>
<dbReference type="VEuPathDB" id="MicrosporidiaDB:NEDG_00962"/>
<dbReference type="GO" id="GO:0043001">
    <property type="term" value="P:Golgi to plasma membrane protein transport"/>
    <property type="evidence" value="ECO:0007669"/>
    <property type="project" value="TreeGrafter"/>
</dbReference>
<dbReference type="Proteomes" id="UP000185944">
    <property type="component" value="Unassembled WGS sequence"/>
</dbReference>
<dbReference type="GO" id="GO:0005525">
    <property type="term" value="F:GTP binding"/>
    <property type="evidence" value="ECO:0007669"/>
    <property type="project" value="UniProtKB-KW"/>
</dbReference>
<keyword evidence="7" id="KW-1185">Reference proteome</keyword>
<dbReference type="InterPro" id="IPR006689">
    <property type="entry name" value="Small_GTPase_ARF/SAR"/>
</dbReference>
<keyword evidence="4" id="KW-0479">Metal-binding</keyword>
<dbReference type="RefSeq" id="XP_067543568.1">
    <property type="nucleotide sequence ID" value="XM_067688380.1"/>
</dbReference>
<evidence type="ECO:0000256" key="1">
    <source>
        <dbReference type="ARBA" id="ARBA00022741"/>
    </source>
</evidence>
<evidence type="ECO:0000256" key="2">
    <source>
        <dbReference type="ARBA" id="ARBA00023134"/>
    </source>
</evidence>
<proteinExistence type="inferred from homology"/>
<dbReference type="InterPro" id="IPR005225">
    <property type="entry name" value="Small_GTP-bd"/>
</dbReference>
<keyword evidence="4" id="KW-0460">Magnesium</keyword>
<evidence type="ECO:0000256" key="5">
    <source>
        <dbReference type="RuleBase" id="RU003925"/>
    </source>
</evidence>
<name>A0A177EA61_9MICR</name>
<evidence type="ECO:0000313" key="7">
    <source>
        <dbReference type="Proteomes" id="UP000185944"/>
    </source>
</evidence>
<dbReference type="STRING" id="1805483.A0A177EA61"/>
<dbReference type="PANTHER" id="PTHR45909:SF1">
    <property type="entry name" value="ADP-RIBOSYLATION FACTOR-RELATED PROTEIN 1"/>
    <property type="match status" value="1"/>
</dbReference>
<dbReference type="PRINTS" id="PR00328">
    <property type="entry name" value="SAR1GTPBP"/>
</dbReference>
<feature type="binding site" evidence="3">
    <location>
        <begin position="20"/>
        <end position="27"/>
    </location>
    <ligand>
        <name>GTP</name>
        <dbReference type="ChEBI" id="CHEBI:37565"/>
    </ligand>
</feature>
<reference evidence="6 7" key="1">
    <citation type="submission" date="2016-02" db="EMBL/GenBank/DDBJ databases">
        <title>Discovery of a natural microsporidian pathogen with a broad tissue tropism in Caenorhabditis elegans.</title>
        <authorList>
            <person name="Luallen R.J."/>
            <person name="Reinke A.W."/>
            <person name="Tong L."/>
            <person name="Botts M.R."/>
            <person name="Felix M.-A."/>
            <person name="Troemel E.R."/>
        </authorList>
    </citation>
    <scope>NUCLEOTIDE SEQUENCE [LARGE SCALE GENOMIC DNA]</scope>
    <source>
        <strain evidence="6 7">JUm2807</strain>
    </source>
</reference>
<evidence type="ECO:0000256" key="3">
    <source>
        <dbReference type="PIRSR" id="PIRSR606689-1"/>
    </source>
</evidence>
<dbReference type="AlphaFoldDB" id="A0A177EA61"/>
<feature type="binding site" evidence="3">
    <location>
        <position position="66"/>
    </location>
    <ligand>
        <name>GTP</name>
        <dbReference type="ChEBI" id="CHEBI:37565"/>
    </ligand>
</feature>
<evidence type="ECO:0000256" key="4">
    <source>
        <dbReference type="PIRSR" id="PIRSR606689-2"/>
    </source>
</evidence>
<evidence type="ECO:0000313" key="6">
    <source>
        <dbReference type="EMBL" id="OAG28823.1"/>
    </source>
</evidence>
<dbReference type="Gene3D" id="3.40.50.300">
    <property type="entry name" value="P-loop containing nucleotide triphosphate hydrolases"/>
    <property type="match status" value="1"/>
</dbReference>
<dbReference type="NCBIfam" id="TIGR00231">
    <property type="entry name" value="small_GTP"/>
    <property type="match status" value="1"/>
</dbReference>
<dbReference type="OrthoDB" id="414781at2759"/>
<dbReference type="Pfam" id="PF00025">
    <property type="entry name" value="Arf"/>
    <property type="match status" value="1"/>
</dbReference>
<feature type="binding site" evidence="4">
    <location>
        <position position="43"/>
    </location>
    <ligand>
        <name>Mg(2+)</name>
        <dbReference type="ChEBI" id="CHEBI:18420"/>
    </ligand>
</feature>
<comment type="similarity">
    <text evidence="5">Belongs to the small GTPase superfamily. Arf family.</text>
</comment>